<reference evidence="1 2" key="1">
    <citation type="journal article" date="2016" name="Nat. Commun.">
        <title>Thousands of microbial genomes shed light on interconnected biogeochemical processes in an aquifer system.</title>
        <authorList>
            <person name="Anantharaman K."/>
            <person name="Brown C.T."/>
            <person name="Hug L.A."/>
            <person name="Sharon I."/>
            <person name="Castelle C.J."/>
            <person name="Probst A.J."/>
            <person name="Thomas B.C."/>
            <person name="Singh A."/>
            <person name="Wilkins M.J."/>
            <person name="Karaoz U."/>
            <person name="Brodie E.L."/>
            <person name="Williams K.H."/>
            <person name="Hubbard S.S."/>
            <person name="Banfield J.F."/>
        </authorList>
    </citation>
    <scope>NUCLEOTIDE SEQUENCE [LARGE SCALE GENOMIC DNA]</scope>
</reference>
<dbReference type="Proteomes" id="UP000179069">
    <property type="component" value="Unassembled WGS sequence"/>
</dbReference>
<name>A0A1G1VMB4_9BACT</name>
<comment type="caution">
    <text evidence="1">The sequence shown here is derived from an EMBL/GenBank/DDBJ whole genome shotgun (WGS) entry which is preliminary data.</text>
</comment>
<organism evidence="1 2">
    <name type="scientific">Candidatus Chisholmbacteria bacterium RIFCSPHIGHO2_01_FULL_49_18</name>
    <dbReference type="NCBI Taxonomy" id="1797590"/>
    <lineage>
        <taxon>Bacteria</taxon>
        <taxon>Candidatus Chisholmiibacteriota</taxon>
    </lineage>
</organism>
<evidence type="ECO:0000313" key="2">
    <source>
        <dbReference type="Proteomes" id="UP000179069"/>
    </source>
</evidence>
<dbReference type="AlphaFoldDB" id="A0A1G1VMB4"/>
<dbReference type="EMBL" id="MHCI01000014">
    <property type="protein sequence ID" value="OGY16552.1"/>
    <property type="molecule type" value="Genomic_DNA"/>
</dbReference>
<gene>
    <name evidence="1" type="ORF">A2785_03095</name>
</gene>
<sequence length="120" mass="14259">MLGKEQERPTFQDVIRLIMDFTKMMQDEERGAAERERWLKTNVKNDELREILTISEESLTTERILLKLKEVVPTIIDLMDPSELERFDQEFNVALDQIIREIDARQSRLDEMDVNFEQGT</sequence>
<evidence type="ECO:0000313" key="1">
    <source>
        <dbReference type="EMBL" id="OGY16552.1"/>
    </source>
</evidence>
<proteinExistence type="predicted"/>
<protein>
    <submittedName>
        <fullName evidence="1">Uncharacterized protein</fullName>
    </submittedName>
</protein>
<accession>A0A1G1VMB4</accession>